<proteinExistence type="predicted"/>
<sequence>MDVRFNHIKVIILLERRVWLKALSMGADRNHFNRSLLAK</sequence>
<protein>
    <submittedName>
        <fullName evidence="1">Uncharacterized protein</fullName>
    </submittedName>
</protein>
<evidence type="ECO:0000313" key="2">
    <source>
        <dbReference type="Proteomes" id="UP000031563"/>
    </source>
</evidence>
<keyword evidence="2" id="KW-1185">Reference proteome</keyword>
<gene>
    <name evidence="1" type="ORF">QY95_01209</name>
</gene>
<comment type="caution">
    <text evidence="1">The sequence shown here is derived from an EMBL/GenBank/DDBJ whole genome shotgun (WGS) entry which is preliminary data.</text>
</comment>
<dbReference type="AlphaFoldDB" id="A0A0F5I5U6"/>
<dbReference type="Proteomes" id="UP000031563">
    <property type="component" value="Unassembled WGS sequence"/>
</dbReference>
<dbReference type="STRING" id="1221996.QY95_01209"/>
<organism evidence="1 2">
    <name type="scientific">Bacillus thermotolerans</name>
    <name type="common">Quasibacillus thermotolerans</name>
    <dbReference type="NCBI Taxonomy" id="1221996"/>
    <lineage>
        <taxon>Bacteria</taxon>
        <taxon>Bacillati</taxon>
        <taxon>Bacillota</taxon>
        <taxon>Bacilli</taxon>
        <taxon>Bacillales</taxon>
        <taxon>Bacillaceae</taxon>
        <taxon>Bacillus</taxon>
    </lineage>
</organism>
<accession>A0A0F5I5U6</accession>
<evidence type="ECO:0000313" key="1">
    <source>
        <dbReference type="EMBL" id="KKB40635.1"/>
    </source>
</evidence>
<reference evidence="1" key="1">
    <citation type="submission" date="2015-02" db="EMBL/GenBank/DDBJ databases">
        <title>Genome Assembly of Bacillaceae bacterium MTCC 8252.</title>
        <authorList>
            <person name="Verma A."/>
            <person name="Khatri I."/>
            <person name="Mual P."/>
            <person name="Subramanian S."/>
            <person name="Krishnamurthi S."/>
        </authorList>
    </citation>
    <scope>NUCLEOTIDE SEQUENCE [LARGE SCALE GENOMIC DNA]</scope>
    <source>
        <strain evidence="1">MTCC 8252</strain>
    </source>
</reference>
<name>A0A0F5I5U6_BACTR</name>
<dbReference type="EMBL" id="JWIR02000027">
    <property type="protein sequence ID" value="KKB40635.1"/>
    <property type="molecule type" value="Genomic_DNA"/>
</dbReference>